<organism evidence="1 2">
    <name type="scientific">Micromonospora olivasterospora</name>
    <dbReference type="NCBI Taxonomy" id="1880"/>
    <lineage>
        <taxon>Bacteria</taxon>
        <taxon>Bacillati</taxon>
        <taxon>Actinomycetota</taxon>
        <taxon>Actinomycetes</taxon>
        <taxon>Micromonosporales</taxon>
        <taxon>Micromonosporaceae</taxon>
        <taxon>Micromonospora</taxon>
    </lineage>
</organism>
<dbReference type="Proteomes" id="UP000319825">
    <property type="component" value="Unassembled WGS sequence"/>
</dbReference>
<proteinExistence type="predicted"/>
<name>A0A562IDX0_MICOL</name>
<evidence type="ECO:0000313" key="2">
    <source>
        <dbReference type="Proteomes" id="UP000319825"/>
    </source>
</evidence>
<reference evidence="1 2" key="1">
    <citation type="submission" date="2019-07" db="EMBL/GenBank/DDBJ databases">
        <title>R&amp;d 2014.</title>
        <authorList>
            <person name="Klenk H.-P."/>
        </authorList>
    </citation>
    <scope>NUCLEOTIDE SEQUENCE [LARGE SCALE GENOMIC DNA]</scope>
    <source>
        <strain evidence="1 2">DSM 43868</strain>
    </source>
</reference>
<protein>
    <submittedName>
        <fullName evidence="1">Uncharacterized protein</fullName>
    </submittedName>
</protein>
<comment type="caution">
    <text evidence="1">The sequence shown here is derived from an EMBL/GenBank/DDBJ whole genome shotgun (WGS) entry which is preliminary data.</text>
</comment>
<dbReference type="EMBL" id="VLKE01000001">
    <property type="protein sequence ID" value="TWH69008.1"/>
    <property type="molecule type" value="Genomic_DNA"/>
</dbReference>
<accession>A0A562IDX0</accession>
<keyword evidence="2" id="KW-1185">Reference proteome</keyword>
<sequence>MIKTTGTPSDAELDEIFSGDRRVEEIAKYYVTNEVSASVEDLIDG</sequence>
<evidence type="ECO:0000313" key="1">
    <source>
        <dbReference type="EMBL" id="TWH69008.1"/>
    </source>
</evidence>
<dbReference type="RefSeq" id="WP_170286487.1">
    <property type="nucleotide sequence ID" value="NZ_BAAATQ010000169.1"/>
</dbReference>
<gene>
    <name evidence="1" type="ORF">JD77_04010</name>
</gene>
<dbReference type="AlphaFoldDB" id="A0A562IDX0"/>